<reference evidence="1 2" key="1">
    <citation type="submission" date="2016-07" db="EMBL/GenBank/DDBJ databases">
        <title>Pervasive Adenine N6-methylation of Active Genes in Fungi.</title>
        <authorList>
            <consortium name="DOE Joint Genome Institute"/>
            <person name="Mondo S.J."/>
            <person name="Dannebaum R.O."/>
            <person name="Kuo R.C."/>
            <person name="Labutti K."/>
            <person name="Haridas S."/>
            <person name="Kuo A."/>
            <person name="Salamov A."/>
            <person name="Ahrendt S.R."/>
            <person name="Lipzen A."/>
            <person name="Sullivan W."/>
            <person name="Andreopoulos W.B."/>
            <person name="Clum A."/>
            <person name="Lindquist E."/>
            <person name="Daum C."/>
            <person name="Ramamoorthy G.K."/>
            <person name="Gryganskyi A."/>
            <person name="Culley D."/>
            <person name="Magnuson J.K."/>
            <person name="James T.Y."/>
            <person name="O'Malley M.A."/>
            <person name="Stajich J.E."/>
            <person name="Spatafora J.W."/>
            <person name="Visel A."/>
            <person name="Grigoriev I.V."/>
        </authorList>
    </citation>
    <scope>NUCLEOTIDE SEQUENCE [LARGE SCALE GENOMIC DNA]</scope>
    <source>
        <strain evidence="1 2">ATCC 12442</strain>
    </source>
</reference>
<dbReference type="AlphaFoldDB" id="A0A1Y1VX93"/>
<sequence length="563" mass="62902">MELQLSAAQRVPSDALGLIFDFIEYGRRLKDGWEKLGQKRVVGGTASLLSIAQVCHAWRVVALPYFYQNTETLLNPIFHAADSEPKLIYPNLSMAAAAGQSLSVRSAHLRLSLDHIANGASIRLLNAGVPPTVTFPNASELKLSFYSSNDFDRADYSVQAAAFTERICQLFPKAHDVSFIVCSWLWNGSEDVWRSLMHSIVPTPRTLICCKLLNESTTLRDGISNGVRRLYLGTNGGTGYYPIVHSNRGTVEELVIRVAVDHSHTAHRWNMPVNQDPLFSYKYPKLARLSIETRGDARKLFTRSATNRFPSLTSLSLLTFCEVDIGSLVGDRGETLTSLTMYLTESLVQSLRDRLFPSLAYVRILGSILHVFIVNDNEALARAAMEVVQLPFLIAPNAEMIENYVVSGLPNLSHSSVFPDNHPHPRLQYLVLCRLSLSLSQFHQILVCLPGLTRVRLRSVVSDNGASYEYSDDEIRTLLTGLPVFSTRLRRLDFEEVVRCSAGMVIAITKLPSLRMVTVLGIPAEVGYLMDEIDKPVYHEYRNSLNRLLFHGVGDSWSQPHPD</sequence>
<dbReference type="Proteomes" id="UP000193922">
    <property type="component" value="Unassembled WGS sequence"/>
</dbReference>
<dbReference type="GeneID" id="63805475"/>
<evidence type="ECO:0008006" key="3">
    <source>
        <dbReference type="Google" id="ProtNLM"/>
    </source>
</evidence>
<feature type="non-terminal residue" evidence="1">
    <location>
        <position position="563"/>
    </location>
</feature>
<proteinExistence type="predicted"/>
<gene>
    <name evidence="1" type="ORF">DL89DRAFT_270799</name>
</gene>
<organism evidence="1 2">
    <name type="scientific">Linderina pennispora</name>
    <dbReference type="NCBI Taxonomy" id="61395"/>
    <lineage>
        <taxon>Eukaryota</taxon>
        <taxon>Fungi</taxon>
        <taxon>Fungi incertae sedis</taxon>
        <taxon>Zoopagomycota</taxon>
        <taxon>Kickxellomycotina</taxon>
        <taxon>Kickxellomycetes</taxon>
        <taxon>Kickxellales</taxon>
        <taxon>Kickxellaceae</taxon>
        <taxon>Linderina</taxon>
    </lineage>
</organism>
<protein>
    <recommendedName>
        <fullName evidence="3">F-box domain-containing protein</fullName>
    </recommendedName>
</protein>
<evidence type="ECO:0000313" key="2">
    <source>
        <dbReference type="Proteomes" id="UP000193922"/>
    </source>
</evidence>
<evidence type="ECO:0000313" key="1">
    <source>
        <dbReference type="EMBL" id="ORX65616.1"/>
    </source>
</evidence>
<comment type="caution">
    <text evidence="1">The sequence shown here is derived from an EMBL/GenBank/DDBJ whole genome shotgun (WGS) entry which is preliminary data.</text>
</comment>
<keyword evidence="2" id="KW-1185">Reference proteome</keyword>
<accession>A0A1Y1VX93</accession>
<name>A0A1Y1VX93_9FUNG</name>
<dbReference type="Gene3D" id="3.80.10.10">
    <property type="entry name" value="Ribonuclease Inhibitor"/>
    <property type="match status" value="1"/>
</dbReference>
<dbReference type="RefSeq" id="XP_040739739.1">
    <property type="nucleotide sequence ID" value="XM_040888827.1"/>
</dbReference>
<dbReference type="EMBL" id="MCFD01000024">
    <property type="protein sequence ID" value="ORX65616.1"/>
    <property type="molecule type" value="Genomic_DNA"/>
</dbReference>
<dbReference type="InterPro" id="IPR032675">
    <property type="entry name" value="LRR_dom_sf"/>
</dbReference>